<name>A0A366HK15_9BACT</name>
<dbReference type="Pfam" id="PF14559">
    <property type="entry name" value="TPR_19"/>
    <property type="match status" value="1"/>
</dbReference>
<dbReference type="InterPro" id="IPR019734">
    <property type="entry name" value="TPR_rpt"/>
</dbReference>
<keyword evidence="4" id="KW-1185">Reference proteome</keyword>
<dbReference type="InterPro" id="IPR011990">
    <property type="entry name" value="TPR-like_helical_dom_sf"/>
</dbReference>
<dbReference type="GO" id="GO:0097363">
    <property type="term" value="F:protein O-acetylglucosaminyltransferase activity"/>
    <property type="evidence" value="ECO:0007669"/>
    <property type="project" value="TreeGrafter"/>
</dbReference>
<reference evidence="3 4" key="1">
    <citation type="submission" date="2018-06" db="EMBL/GenBank/DDBJ databases">
        <title>Genomic Encyclopedia of Type Strains, Phase IV (KMG-IV): sequencing the most valuable type-strain genomes for metagenomic binning, comparative biology and taxonomic classification.</title>
        <authorList>
            <person name="Goeker M."/>
        </authorList>
    </citation>
    <scope>NUCLEOTIDE SEQUENCE [LARGE SCALE GENOMIC DNA]</scope>
    <source>
        <strain evidence="3 4">DSM 25532</strain>
    </source>
</reference>
<feature type="compositionally biased region" description="Polar residues" evidence="2">
    <location>
        <begin position="75"/>
        <end position="86"/>
    </location>
</feature>
<feature type="region of interest" description="Disordered" evidence="2">
    <location>
        <begin position="23"/>
        <end position="86"/>
    </location>
</feature>
<dbReference type="AlphaFoldDB" id="A0A366HK15"/>
<dbReference type="OrthoDB" id="185944at2"/>
<sequence>MPAPAQYWILLLTLIISPVFSQETKPAPASPPAAKPAAAQPAVPPKDEPKKEEGKESADAGQKPQDAATLGLPNQMKTGTLPPNNTSISELAAQAFGRKDWETARKYYEQMLRDDPLNALTHANLGAVEQQAGRLKEAQALFSRAVAINPDLQQTWVALGLVSYEKGDLYYALHAIGRAIHEDPTDARAHNYLAAVSKKLGWLDAAEAELLRAIELDPNYGNAHFNLCIMYLERKPPALELAKRHYEKAVALGAARDELVEEKLKD</sequence>
<dbReference type="Gene3D" id="1.25.40.10">
    <property type="entry name" value="Tetratricopeptide repeat domain"/>
    <property type="match status" value="2"/>
</dbReference>
<feature type="repeat" description="TPR" evidence="1">
    <location>
        <begin position="187"/>
        <end position="220"/>
    </location>
</feature>
<proteinExistence type="predicted"/>
<evidence type="ECO:0000313" key="3">
    <source>
        <dbReference type="EMBL" id="RBP42450.1"/>
    </source>
</evidence>
<feature type="repeat" description="TPR" evidence="1">
    <location>
        <begin position="153"/>
        <end position="186"/>
    </location>
</feature>
<keyword evidence="1" id="KW-0802">TPR repeat</keyword>
<feature type="compositionally biased region" description="Basic and acidic residues" evidence="2">
    <location>
        <begin position="45"/>
        <end position="58"/>
    </location>
</feature>
<dbReference type="PROSITE" id="PS50005">
    <property type="entry name" value="TPR"/>
    <property type="match status" value="3"/>
</dbReference>
<comment type="caution">
    <text evidence="3">The sequence shown here is derived from an EMBL/GenBank/DDBJ whole genome shotgun (WGS) entry which is preliminary data.</text>
</comment>
<accession>A0A366HK15</accession>
<evidence type="ECO:0000256" key="1">
    <source>
        <dbReference type="PROSITE-ProRule" id="PRU00339"/>
    </source>
</evidence>
<dbReference type="SUPFAM" id="SSF48452">
    <property type="entry name" value="TPR-like"/>
    <property type="match status" value="1"/>
</dbReference>
<dbReference type="Pfam" id="PF13181">
    <property type="entry name" value="TPR_8"/>
    <property type="match status" value="1"/>
</dbReference>
<dbReference type="InterPro" id="IPR037919">
    <property type="entry name" value="OGT"/>
</dbReference>
<dbReference type="EMBL" id="QNRR01000006">
    <property type="protein sequence ID" value="RBP42450.1"/>
    <property type="molecule type" value="Genomic_DNA"/>
</dbReference>
<dbReference type="PANTHER" id="PTHR44366:SF1">
    <property type="entry name" value="UDP-N-ACETYLGLUCOSAMINE--PEPTIDE N-ACETYLGLUCOSAMINYLTRANSFERASE 110 KDA SUBUNIT"/>
    <property type="match status" value="1"/>
</dbReference>
<dbReference type="PANTHER" id="PTHR44366">
    <property type="entry name" value="UDP-N-ACETYLGLUCOSAMINE--PEPTIDE N-ACETYLGLUCOSAMINYLTRANSFERASE 110 KDA SUBUNIT"/>
    <property type="match status" value="1"/>
</dbReference>
<dbReference type="Proteomes" id="UP000253426">
    <property type="component" value="Unassembled WGS sequence"/>
</dbReference>
<dbReference type="SMART" id="SM00028">
    <property type="entry name" value="TPR"/>
    <property type="match status" value="4"/>
</dbReference>
<feature type="repeat" description="TPR" evidence="1">
    <location>
        <begin position="119"/>
        <end position="152"/>
    </location>
</feature>
<evidence type="ECO:0000256" key="2">
    <source>
        <dbReference type="SAM" id="MobiDB-lite"/>
    </source>
</evidence>
<gene>
    <name evidence="3" type="ORF">DES53_106158</name>
</gene>
<dbReference type="RefSeq" id="WP_113959581.1">
    <property type="nucleotide sequence ID" value="NZ_QNRR01000006.1"/>
</dbReference>
<dbReference type="GO" id="GO:0006493">
    <property type="term" value="P:protein O-linked glycosylation"/>
    <property type="evidence" value="ECO:0007669"/>
    <property type="project" value="InterPro"/>
</dbReference>
<evidence type="ECO:0000313" key="4">
    <source>
        <dbReference type="Proteomes" id="UP000253426"/>
    </source>
</evidence>
<protein>
    <submittedName>
        <fullName evidence="3">Tetratricopeptide repeat protein</fullName>
    </submittedName>
</protein>
<organism evidence="3 4">
    <name type="scientific">Roseimicrobium gellanilyticum</name>
    <dbReference type="NCBI Taxonomy" id="748857"/>
    <lineage>
        <taxon>Bacteria</taxon>
        <taxon>Pseudomonadati</taxon>
        <taxon>Verrucomicrobiota</taxon>
        <taxon>Verrucomicrobiia</taxon>
        <taxon>Verrucomicrobiales</taxon>
        <taxon>Verrucomicrobiaceae</taxon>
        <taxon>Roseimicrobium</taxon>
    </lineage>
</organism>